<organism evidence="1 2">
    <name type="scientific">candidate division WS6 bacterium GW2011_GWF2_39_15</name>
    <dbReference type="NCBI Taxonomy" id="1619100"/>
    <lineage>
        <taxon>Bacteria</taxon>
        <taxon>Candidatus Dojkabacteria</taxon>
    </lineage>
</organism>
<dbReference type="EMBL" id="LBWK01000002">
    <property type="protein sequence ID" value="KKR05577.1"/>
    <property type="molecule type" value="Genomic_DNA"/>
</dbReference>
<dbReference type="STRING" id="1619100.UT34_C0002G0084"/>
<proteinExistence type="predicted"/>
<comment type="caution">
    <text evidence="1">The sequence shown here is derived from an EMBL/GenBank/DDBJ whole genome shotgun (WGS) entry which is preliminary data.</text>
</comment>
<protein>
    <submittedName>
        <fullName evidence="1">Uncharacterized protein</fullName>
    </submittedName>
</protein>
<reference evidence="1 2" key="1">
    <citation type="journal article" date="2015" name="Nature">
        <title>rRNA introns, odd ribosomes, and small enigmatic genomes across a large radiation of phyla.</title>
        <authorList>
            <person name="Brown C.T."/>
            <person name="Hug L.A."/>
            <person name="Thomas B.C."/>
            <person name="Sharon I."/>
            <person name="Castelle C.J."/>
            <person name="Singh A."/>
            <person name="Wilkins M.J."/>
            <person name="Williams K.H."/>
            <person name="Banfield J.F."/>
        </authorList>
    </citation>
    <scope>NUCLEOTIDE SEQUENCE [LARGE SCALE GENOMIC DNA]</scope>
</reference>
<dbReference type="Proteomes" id="UP000034799">
    <property type="component" value="Unassembled WGS sequence"/>
</dbReference>
<dbReference type="AlphaFoldDB" id="A0A0G0QV98"/>
<evidence type="ECO:0000313" key="2">
    <source>
        <dbReference type="Proteomes" id="UP000034799"/>
    </source>
</evidence>
<accession>A0A0G0QV98</accession>
<sequence length="143" mass="16087">MLSNTLQLNVTIAEFNEKFGKLFDEAFPGAPTTKAVAELLAEYHLKVVVNVMFNERLFNALKLWANGEVDDGAGRFIVETLTGEDNAVELAHLWGIKVEESERQEFVRILSESRLYKEIGFESMPKTFQLSEKKGNTGDQTSV</sequence>
<name>A0A0G0QV98_9BACT</name>
<evidence type="ECO:0000313" key="1">
    <source>
        <dbReference type="EMBL" id="KKR05577.1"/>
    </source>
</evidence>
<gene>
    <name evidence="1" type="ORF">UT34_C0002G0084</name>
</gene>